<feature type="active site" description="Proton acceptor" evidence="12">
    <location>
        <position position="154"/>
    </location>
</feature>
<evidence type="ECO:0000259" key="15">
    <source>
        <dbReference type="SMART" id="SM00822"/>
    </source>
</evidence>
<evidence type="ECO:0000256" key="11">
    <source>
        <dbReference type="ARBA" id="ARBA00048508"/>
    </source>
</evidence>
<dbReference type="Proteomes" id="UP000595349">
    <property type="component" value="Chromosome"/>
</dbReference>
<dbReference type="EMBL" id="CP054706">
    <property type="protein sequence ID" value="QQK80562.1"/>
    <property type="molecule type" value="Genomic_DNA"/>
</dbReference>
<comment type="pathway">
    <text evidence="2 14">Lipid metabolism; fatty acid biosynthesis.</text>
</comment>
<accession>A0A7T6ZC18</accession>
<dbReference type="InterPro" id="IPR057326">
    <property type="entry name" value="KR_dom"/>
</dbReference>
<organism evidence="16 17">
    <name type="scientific">Salicibibacter cibi</name>
    <dbReference type="NCBI Taxonomy" id="2743001"/>
    <lineage>
        <taxon>Bacteria</taxon>
        <taxon>Bacillati</taxon>
        <taxon>Bacillota</taxon>
        <taxon>Bacilli</taxon>
        <taxon>Bacillales</taxon>
        <taxon>Bacillaceae</taxon>
        <taxon>Salicibibacter</taxon>
    </lineage>
</organism>
<proteinExistence type="inferred from homology"/>
<evidence type="ECO:0000256" key="14">
    <source>
        <dbReference type="RuleBase" id="RU366074"/>
    </source>
</evidence>
<evidence type="ECO:0000256" key="9">
    <source>
        <dbReference type="ARBA" id="ARBA00023098"/>
    </source>
</evidence>
<dbReference type="InterPro" id="IPR020904">
    <property type="entry name" value="Sc_DH/Rdtase_CS"/>
</dbReference>
<dbReference type="NCBIfam" id="NF004197">
    <property type="entry name" value="PRK05653.1-1"/>
    <property type="match status" value="1"/>
</dbReference>
<feature type="domain" description="Ketoreductase" evidence="15">
    <location>
        <begin position="5"/>
        <end position="190"/>
    </location>
</feature>
<evidence type="ECO:0000256" key="5">
    <source>
        <dbReference type="ARBA" id="ARBA00022516"/>
    </source>
</evidence>
<evidence type="ECO:0000256" key="13">
    <source>
        <dbReference type="PIRSR" id="PIRSR611284-2"/>
    </source>
</evidence>
<dbReference type="KEGG" id="scib:HUG20_12055"/>
<keyword evidence="10 14" id="KW-0275">Fatty acid biosynthesis</keyword>
<feature type="binding site" evidence="13">
    <location>
        <position position="187"/>
    </location>
    <ligand>
        <name>NADP(+)</name>
        <dbReference type="ChEBI" id="CHEBI:58349"/>
    </ligand>
</feature>
<dbReference type="SUPFAM" id="SSF51735">
    <property type="entry name" value="NAD(P)-binding Rossmann-fold domains"/>
    <property type="match status" value="1"/>
</dbReference>
<keyword evidence="8 14" id="KW-0560">Oxidoreductase</keyword>
<comment type="catalytic activity">
    <reaction evidence="11 14">
        <text>a (3R)-hydroxyacyl-[ACP] + NADP(+) = a 3-oxoacyl-[ACP] + NADPH + H(+)</text>
        <dbReference type="Rhea" id="RHEA:17397"/>
        <dbReference type="Rhea" id="RHEA-COMP:9916"/>
        <dbReference type="Rhea" id="RHEA-COMP:9945"/>
        <dbReference type="ChEBI" id="CHEBI:15378"/>
        <dbReference type="ChEBI" id="CHEBI:57783"/>
        <dbReference type="ChEBI" id="CHEBI:58349"/>
        <dbReference type="ChEBI" id="CHEBI:78776"/>
        <dbReference type="ChEBI" id="CHEBI:78827"/>
        <dbReference type="EC" id="1.1.1.100"/>
    </reaction>
</comment>
<dbReference type="PROSITE" id="PS00061">
    <property type="entry name" value="ADH_SHORT"/>
    <property type="match status" value="1"/>
</dbReference>
<dbReference type="PANTHER" id="PTHR42879:SF2">
    <property type="entry name" value="3-OXOACYL-[ACYL-CARRIER-PROTEIN] REDUCTASE FABG"/>
    <property type="match status" value="1"/>
</dbReference>
<protein>
    <recommendedName>
        <fullName evidence="14">3-oxoacyl-[acyl-carrier-protein] reductase</fullName>
        <ecNumber evidence="14">1.1.1.100</ecNumber>
    </recommendedName>
</protein>
<dbReference type="GO" id="GO:0051287">
    <property type="term" value="F:NAD binding"/>
    <property type="evidence" value="ECO:0007669"/>
    <property type="project" value="UniProtKB-UniRule"/>
</dbReference>
<evidence type="ECO:0000256" key="7">
    <source>
        <dbReference type="ARBA" id="ARBA00022857"/>
    </source>
</evidence>
<dbReference type="GO" id="GO:0004316">
    <property type="term" value="F:3-oxoacyl-[acyl-carrier-protein] reductase (NADPH) activity"/>
    <property type="evidence" value="ECO:0007669"/>
    <property type="project" value="UniProtKB-UniRule"/>
</dbReference>
<sequence length="247" mass="26309">MLKGKKALVTGASRGIGRAIALNLAENGADVAINYAGNEAKAAETAKECVSYGVDAFPVQANVTREEDVKTLFKTVTDRFGAIDVLVNNAGITKDNLVMRMKEDDWDEVLDTNLKGVFLCAKAAVRPMMKQRSGSIINIGSVTGSLGNAGQANYTAAKAGVVGLTKTLARELSSRHIRVNAVAPGFIETEMTDELEGEQREGLLAQIPLGELGRPEDVAETVSFLAGEKSRYMTGQTLHVDGGMYMP</sequence>
<dbReference type="PRINTS" id="PR00081">
    <property type="entry name" value="GDHRDH"/>
</dbReference>
<dbReference type="CDD" id="cd05333">
    <property type="entry name" value="BKR_SDR_c"/>
    <property type="match status" value="1"/>
</dbReference>
<dbReference type="GO" id="GO:0006633">
    <property type="term" value="P:fatty acid biosynthetic process"/>
    <property type="evidence" value="ECO:0007669"/>
    <property type="project" value="UniProtKB-UniPathway"/>
</dbReference>
<dbReference type="InterPro" id="IPR011284">
    <property type="entry name" value="3oxo_ACP_reduc"/>
</dbReference>
<reference evidence="16 17" key="1">
    <citation type="submission" date="2020-06" db="EMBL/GenBank/DDBJ databases">
        <title>Genomic analysis of Salicibibacter sp. NKC21-4.</title>
        <authorList>
            <person name="Oh Y.J."/>
        </authorList>
    </citation>
    <scope>NUCLEOTIDE SEQUENCE [LARGE SCALE GENOMIC DNA]</scope>
    <source>
        <strain evidence="16 17">NKC21-4</strain>
    </source>
</reference>
<keyword evidence="9 14" id="KW-0443">Lipid metabolism</keyword>
<dbReference type="InterPro" id="IPR036291">
    <property type="entry name" value="NAD(P)-bd_dom_sf"/>
</dbReference>
<evidence type="ECO:0000313" key="17">
    <source>
        <dbReference type="Proteomes" id="UP000595349"/>
    </source>
</evidence>
<keyword evidence="5 14" id="KW-0444">Lipid biosynthesis</keyword>
<dbReference type="NCBIfam" id="NF009466">
    <property type="entry name" value="PRK12826.1-2"/>
    <property type="match status" value="1"/>
</dbReference>
<gene>
    <name evidence="16" type="primary">fabG</name>
    <name evidence="16" type="ORF">HUG20_12055</name>
</gene>
<evidence type="ECO:0000313" key="16">
    <source>
        <dbReference type="EMBL" id="QQK80562.1"/>
    </source>
</evidence>
<evidence type="ECO:0000256" key="3">
    <source>
        <dbReference type="ARBA" id="ARBA00006484"/>
    </source>
</evidence>
<dbReference type="UniPathway" id="UPA00094"/>
<evidence type="ECO:0000256" key="1">
    <source>
        <dbReference type="ARBA" id="ARBA00002607"/>
    </source>
</evidence>
<dbReference type="PRINTS" id="PR00080">
    <property type="entry name" value="SDRFAMILY"/>
</dbReference>
<dbReference type="Gene3D" id="3.40.50.720">
    <property type="entry name" value="NAD(P)-binding Rossmann-like Domain"/>
    <property type="match status" value="1"/>
</dbReference>
<evidence type="ECO:0000256" key="8">
    <source>
        <dbReference type="ARBA" id="ARBA00023002"/>
    </source>
</evidence>
<dbReference type="SMART" id="SM00822">
    <property type="entry name" value="PKS_KR"/>
    <property type="match status" value="1"/>
</dbReference>
<dbReference type="PANTHER" id="PTHR42879">
    <property type="entry name" value="3-OXOACYL-(ACYL-CARRIER-PROTEIN) REDUCTASE"/>
    <property type="match status" value="1"/>
</dbReference>
<keyword evidence="17" id="KW-1185">Reference proteome</keyword>
<evidence type="ECO:0000256" key="10">
    <source>
        <dbReference type="ARBA" id="ARBA00023160"/>
    </source>
</evidence>
<evidence type="ECO:0000256" key="4">
    <source>
        <dbReference type="ARBA" id="ARBA00011881"/>
    </source>
</evidence>
<dbReference type="AlphaFoldDB" id="A0A7T6ZC18"/>
<dbReference type="Pfam" id="PF13561">
    <property type="entry name" value="adh_short_C2"/>
    <property type="match status" value="1"/>
</dbReference>
<name>A0A7T6ZC18_9BACI</name>
<dbReference type="NCBIfam" id="NF005559">
    <property type="entry name" value="PRK07231.1"/>
    <property type="match status" value="1"/>
</dbReference>
<evidence type="ECO:0000256" key="12">
    <source>
        <dbReference type="PIRSR" id="PIRSR611284-1"/>
    </source>
</evidence>
<keyword evidence="7 13" id="KW-0521">NADP</keyword>
<dbReference type="RefSeq" id="WP_200084932.1">
    <property type="nucleotide sequence ID" value="NZ_CP054706.1"/>
</dbReference>
<evidence type="ECO:0000256" key="2">
    <source>
        <dbReference type="ARBA" id="ARBA00005194"/>
    </source>
</evidence>
<comment type="function">
    <text evidence="1 14">Catalyzes the NADPH-dependent reduction of beta-ketoacyl-ACP substrates to beta-hydroxyacyl-ACP products, the first reductive step in the elongation cycle of fatty acid biosynthesis.</text>
</comment>
<dbReference type="InterPro" id="IPR002347">
    <property type="entry name" value="SDR_fam"/>
</dbReference>
<comment type="subunit">
    <text evidence="4 14">Homotetramer.</text>
</comment>
<feature type="binding site" evidence="13">
    <location>
        <begin position="154"/>
        <end position="158"/>
    </location>
    <ligand>
        <name>NADP(+)</name>
        <dbReference type="ChEBI" id="CHEBI:58349"/>
    </ligand>
</feature>
<dbReference type="EC" id="1.1.1.100" evidence="14"/>
<comment type="similarity">
    <text evidence="3 14">Belongs to the short-chain dehydrogenases/reductases (SDR) family.</text>
</comment>
<feature type="binding site" evidence="13">
    <location>
        <position position="89"/>
    </location>
    <ligand>
        <name>NADP(+)</name>
        <dbReference type="ChEBI" id="CHEBI:58349"/>
    </ligand>
</feature>
<dbReference type="FunFam" id="3.40.50.720:FF:000037">
    <property type="entry name" value="3-oxoacyl-[acyl-carrier-protein] reductase FabG"/>
    <property type="match status" value="1"/>
</dbReference>
<keyword evidence="6 14" id="KW-0276">Fatty acid metabolism</keyword>
<feature type="binding site" evidence="13">
    <location>
        <begin position="11"/>
        <end position="14"/>
    </location>
    <ligand>
        <name>NADP(+)</name>
        <dbReference type="ChEBI" id="CHEBI:58349"/>
    </ligand>
</feature>
<dbReference type="InterPro" id="IPR050259">
    <property type="entry name" value="SDR"/>
</dbReference>
<evidence type="ECO:0000256" key="6">
    <source>
        <dbReference type="ARBA" id="ARBA00022832"/>
    </source>
</evidence>
<dbReference type="NCBIfam" id="TIGR01830">
    <property type="entry name" value="3oxo_ACP_reduc"/>
    <property type="match status" value="1"/>
</dbReference>
<feature type="binding site" evidence="13">
    <location>
        <begin position="62"/>
        <end position="63"/>
    </location>
    <ligand>
        <name>NADP(+)</name>
        <dbReference type="ChEBI" id="CHEBI:58349"/>
    </ligand>
</feature>